<dbReference type="AlphaFoldDB" id="A0A291GK42"/>
<dbReference type="SUPFAM" id="SSF53474">
    <property type="entry name" value="alpha/beta-Hydrolases"/>
    <property type="match status" value="1"/>
</dbReference>
<evidence type="ECO:0000259" key="2">
    <source>
        <dbReference type="PROSITE" id="PS50975"/>
    </source>
</evidence>
<evidence type="ECO:0000256" key="1">
    <source>
        <dbReference type="PROSITE-ProRule" id="PRU00409"/>
    </source>
</evidence>
<dbReference type="KEGG" id="brz:CFK38_04640"/>
<dbReference type="PROSITE" id="PS50975">
    <property type="entry name" value="ATP_GRASP"/>
    <property type="match status" value="1"/>
</dbReference>
<dbReference type="SUPFAM" id="SSF56059">
    <property type="entry name" value="Glutathione synthetase ATP-binding domain-like"/>
    <property type="match status" value="1"/>
</dbReference>
<keyword evidence="1" id="KW-0067">ATP-binding</keyword>
<dbReference type="Proteomes" id="UP000218165">
    <property type="component" value="Chromosome"/>
</dbReference>
<dbReference type="Gene3D" id="3.30.470.20">
    <property type="entry name" value="ATP-grasp fold, B domain"/>
    <property type="match status" value="1"/>
</dbReference>
<organism evidence="3 4">
    <name type="scientific">Brachybacterium vulturis</name>
    <dbReference type="NCBI Taxonomy" id="2017484"/>
    <lineage>
        <taxon>Bacteria</taxon>
        <taxon>Bacillati</taxon>
        <taxon>Actinomycetota</taxon>
        <taxon>Actinomycetes</taxon>
        <taxon>Micrococcales</taxon>
        <taxon>Dermabacteraceae</taxon>
        <taxon>Brachybacterium</taxon>
    </lineage>
</organism>
<dbReference type="InterPro" id="IPR029058">
    <property type="entry name" value="AB_hydrolase_fold"/>
</dbReference>
<reference evidence="4" key="1">
    <citation type="submission" date="2017-09" db="EMBL/GenBank/DDBJ databases">
        <title>Brachybacterium sp. VM2412.</title>
        <authorList>
            <person name="Tak E.J."/>
            <person name="Bae J.-W."/>
        </authorList>
    </citation>
    <scope>NUCLEOTIDE SEQUENCE [LARGE SCALE GENOMIC DNA]</scope>
    <source>
        <strain evidence="4">VM2412</strain>
    </source>
</reference>
<protein>
    <recommendedName>
        <fullName evidence="2">ATP-grasp domain-containing protein</fullName>
    </recommendedName>
</protein>
<name>A0A291GK42_9MICO</name>
<gene>
    <name evidence="3" type="ORF">CFK38_04640</name>
</gene>
<evidence type="ECO:0000313" key="4">
    <source>
        <dbReference type="Proteomes" id="UP000218165"/>
    </source>
</evidence>
<dbReference type="InterPro" id="IPR011761">
    <property type="entry name" value="ATP-grasp"/>
</dbReference>
<feature type="domain" description="ATP-grasp" evidence="2">
    <location>
        <begin position="45"/>
        <end position="280"/>
    </location>
</feature>
<proteinExistence type="predicted"/>
<dbReference type="GO" id="GO:0046872">
    <property type="term" value="F:metal ion binding"/>
    <property type="evidence" value="ECO:0007669"/>
    <property type="project" value="InterPro"/>
</dbReference>
<keyword evidence="4" id="KW-1185">Reference proteome</keyword>
<dbReference type="EMBL" id="CP023563">
    <property type="protein sequence ID" value="ATG50893.1"/>
    <property type="molecule type" value="Genomic_DNA"/>
</dbReference>
<keyword evidence="1" id="KW-0547">Nucleotide-binding</keyword>
<sequence>MLSRGLHVVDGDPGSYSEYLDLIRSRGSIPLDLLPPIKDDKLVGKRFVEELGFRSARILRQFERIEDIDIEGISEPFVLKPTFSSSNHGVFLLRGTEKSGVFWDDQHQCERSIAEILQVLTQRSESSQYEDKRWIAEERIRGTNDDLVPHDVKFFAFHGQIGLVQLTEHRRPRNRVAFFDGEFRRLPFTPEESGIRVNPAILELHELPLPVHASELIEMAKEISSAMPTPFVRIDLYDTPDGPVFGEFTFTPGTFYYEDREVMSAALSKQLGSLWLQAETSLCDRDRGSHSARELLGVLSAGTPRRQVSVALRTGSFALEDRSAMAPEISAFRGSASDVVRDAMHDVPIRRFTSLSDVEIDTESPARYIVSERHDPLPLDFLVYPRDSDRVLVGLHGAEFRKTADLPKFQFVRSFLTRSESLLFLADSTLLQNDQLNLGWMAGTEGNHLLPRYARVVDLVQDSLAAKQSVLVGHSAGGFMSIAIGSMIAGSIAISVNGQTVLEKYEPWTLRQLRDAVFSGTETVESMIERYRSRLDLREILSNRLEGTRFAYFAHAEDPNTMTRLPMFPALAEYLGVDPSVGGRTEAGDVMSVCRWPTAENVPVHALPGTVLPFIDAVLGQSTSFEFGTTTRLSLV</sequence>
<dbReference type="Pfam" id="PF14305">
    <property type="entry name" value="ATPgrasp_TupA"/>
    <property type="match status" value="1"/>
</dbReference>
<accession>A0A291GK42</accession>
<dbReference type="InterPro" id="IPR029465">
    <property type="entry name" value="ATPgrasp_TupA"/>
</dbReference>
<evidence type="ECO:0000313" key="3">
    <source>
        <dbReference type="EMBL" id="ATG50893.1"/>
    </source>
</evidence>
<dbReference type="GO" id="GO:0005524">
    <property type="term" value="F:ATP binding"/>
    <property type="evidence" value="ECO:0007669"/>
    <property type="project" value="UniProtKB-UniRule"/>
</dbReference>